<dbReference type="GO" id="GO:0005484">
    <property type="term" value="F:SNAP receptor activity"/>
    <property type="evidence" value="ECO:0007669"/>
    <property type="project" value="TreeGrafter"/>
</dbReference>
<evidence type="ECO:0000313" key="12">
    <source>
        <dbReference type="EMBL" id="EPY34402.1"/>
    </source>
</evidence>
<evidence type="ECO:0000256" key="8">
    <source>
        <dbReference type="SAM" id="Coils"/>
    </source>
</evidence>
<reference evidence="12 13" key="1">
    <citation type="journal article" date="2013" name="PLoS ONE">
        <title>Predicting the Proteins of Angomonas deanei, Strigomonas culicis and Their Respective Endosymbionts Reveals New Aspects of the Trypanosomatidae Family.</title>
        <authorList>
            <person name="Motta M.C."/>
            <person name="Martins A.C."/>
            <person name="de Souza S.S."/>
            <person name="Catta-Preta C.M."/>
            <person name="Silva R."/>
            <person name="Klein C.C."/>
            <person name="de Almeida L.G."/>
            <person name="de Lima Cunha O."/>
            <person name="Ciapina L.P."/>
            <person name="Brocchi M."/>
            <person name="Colabardini A.C."/>
            <person name="de Araujo Lima B."/>
            <person name="Machado C.R."/>
            <person name="de Almeida Soares C.M."/>
            <person name="Probst C.M."/>
            <person name="de Menezes C.B."/>
            <person name="Thompson C.E."/>
            <person name="Bartholomeu D.C."/>
            <person name="Gradia D.F."/>
            <person name="Pavoni D.P."/>
            <person name="Grisard E.C."/>
            <person name="Fantinatti-Garboggini F."/>
            <person name="Marchini F.K."/>
            <person name="Rodrigues-Luiz G.F."/>
            <person name="Wagner G."/>
            <person name="Goldman G.H."/>
            <person name="Fietto J.L."/>
            <person name="Elias M.C."/>
            <person name="Goldman M.H."/>
            <person name="Sagot M.F."/>
            <person name="Pereira M."/>
            <person name="Stoco P.H."/>
            <person name="de Mendonca-Neto R.P."/>
            <person name="Teixeira S.M."/>
            <person name="Maciel T.E."/>
            <person name="de Oliveira Mendes T.A."/>
            <person name="Urmenyi T.P."/>
            <person name="de Souza W."/>
            <person name="Schenkman S."/>
            <person name="de Vasconcelos A.T."/>
        </authorList>
    </citation>
    <scope>NUCLEOTIDE SEQUENCE [LARGE SCALE GENOMIC DNA]</scope>
</reference>
<feature type="region of interest" description="Disordered" evidence="9">
    <location>
        <begin position="34"/>
        <end position="53"/>
    </location>
</feature>
<dbReference type="Gene3D" id="1.20.5.110">
    <property type="match status" value="1"/>
</dbReference>
<sequence>MSSLFTAYEEEYKSNVAQVRQTLGALRDDIAAQQANAADPSRPYRPPPSAGPQCRVQRVQLAQQMFAQSKDLVSSMSYEASDMAGPAQADARRAADQYRRELAQLEAEVQEARKACTAADRTDLLAFGGGERDSALGGAADADTQALRLTAVQTTERLQGGTKTLLQAEAYLNQANELGQNSLHGLRKQREVMVNIQNTTGEVDDEVSQARVVLRRMESTALKHKLWLFGIIFMLIVFLCIIIYIRVK</sequence>
<dbReference type="OrthoDB" id="430637at2759"/>
<keyword evidence="13" id="KW-1185">Reference proteome</keyword>
<keyword evidence="7 10" id="KW-0472">Membrane</keyword>
<comment type="subcellular location">
    <subcellularLocation>
        <location evidence="1">Membrane</location>
        <topology evidence="1">Single-pass type IV membrane protein</topology>
    </subcellularLocation>
</comment>
<evidence type="ECO:0000256" key="4">
    <source>
        <dbReference type="ARBA" id="ARBA00022927"/>
    </source>
</evidence>
<keyword evidence="6 8" id="KW-0175">Coiled coil</keyword>
<dbReference type="InterPro" id="IPR038407">
    <property type="entry name" value="v-SNARE_N_sf"/>
</dbReference>
<evidence type="ECO:0000256" key="2">
    <source>
        <dbReference type="ARBA" id="ARBA00022448"/>
    </source>
</evidence>
<keyword evidence="4" id="KW-0653">Protein transport</keyword>
<dbReference type="GO" id="GO:0000149">
    <property type="term" value="F:SNARE binding"/>
    <property type="evidence" value="ECO:0007669"/>
    <property type="project" value="TreeGrafter"/>
</dbReference>
<dbReference type="GO" id="GO:0012507">
    <property type="term" value="C:ER to Golgi transport vesicle membrane"/>
    <property type="evidence" value="ECO:0007669"/>
    <property type="project" value="TreeGrafter"/>
</dbReference>
<evidence type="ECO:0000256" key="3">
    <source>
        <dbReference type="ARBA" id="ARBA00022692"/>
    </source>
</evidence>
<protein>
    <submittedName>
        <fullName evidence="12">Vesicle transport through interaction with t-SNARE 1</fullName>
    </submittedName>
</protein>
<keyword evidence="3 10" id="KW-0812">Transmembrane</keyword>
<dbReference type="GO" id="GO:0005789">
    <property type="term" value="C:endoplasmic reticulum membrane"/>
    <property type="evidence" value="ECO:0007669"/>
    <property type="project" value="TreeGrafter"/>
</dbReference>
<dbReference type="SUPFAM" id="SSF58038">
    <property type="entry name" value="SNARE fusion complex"/>
    <property type="match status" value="1"/>
</dbReference>
<accession>S9UTY6</accession>
<evidence type="ECO:0000256" key="6">
    <source>
        <dbReference type="ARBA" id="ARBA00023054"/>
    </source>
</evidence>
<keyword evidence="2" id="KW-0813">Transport</keyword>
<feature type="coiled-coil region" evidence="8">
    <location>
        <begin position="88"/>
        <end position="122"/>
    </location>
</feature>
<dbReference type="PANTHER" id="PTHR21230:SF26">
    <property type="entry name" value="VESICLE TRANSPORT THROUGH INTERACTION WITH T-SNARES HOMOLOG 1A"/>
    <property type="match status" value="1"/>
</dbReference>
<evidence type="ECO:0000256" key="5">
    <source>
        <dbReference type="ARBA" id="ARBA00022989"/>
    </source>
</evidence>
<evidence type="ECO:0000313" key="11">
    <source>
        <dbReference type="EMBL" id="EPY32284.1"/>
    </source>
</evidence>
<comment type="caution">
    <text evidence="12">The sequence shown here is derived from an EMBL/GenBank/DDBJ whole genome shotgun (WGS) entry which is preliminary data.</text>
</comment>
<evidence type="ECO:0000313" key="13">
    <source>
        <dbReference type="Proteomes" id="UP000015354"/>
    </source>
</evidence>
<feature type="transmembrane region" description="Helical" evidence="10">
    <location>
        <begin position="226"/>
        <end position="245"/>
    </location>
</feature>
<proteinExistence type="predicted"/>
<dbReference type="GO" id="GO:0015031">
    <property type="term" value="P:protein transport"/>
    <property type="evidence" value="ECO:0007669"/>
    <property type="project" value="UniProtKB-KW"/>
</dbReference>
<evidence type="ECO:0000256" key="1">
    <source>
        <dbReference type="ARBA" id="ARBA00004211"/>
    </source>
</evidence>
<gene>
    <name evidence="12" type="ORF">STCU_01602</name>
    <name evidence="11" type="ORF">STCU_02888</name>
</gene>
<dbReference type="PANTHER" id="PTHR21230">
    <property type="entry name" value="VESICLE TRANSPORT V-SNARE PROTEIN VTI1-RELATED"/>
    <property type="match status" value="1"/>
</dbReference>
<dbReference type="Gene3D" id="1.20.58.400">
    <property type="entry name" value="t-snare proteins"/>
    <property type="match status" value="1"/>
</dbReference>
<dbReference type="GO" id="GO:0031201">
    <property type="term" value="C:SNARE complex"/>
    <property type="evidence" value="ECO:0007669"/>
    <property type="project" value="TreeGrafter"/>
</dbReference>
<dbReference type="EMBL" id="ATMH01001602">
    <property type="protein sequence ID" value="EPY34402.1"/>
    <property type="molecule type" value="Genomic_DNA"/>
</dbReference>
<evidence type="ECO:0000256" key="10">
    <source>
        <dbReference type="SAM" id="Phobius"/>
    </source>
</evidence>
<name>S9UTY6_9TRYP</name>
<evidence type="ECO:0000256" key="9">
    <source>
        <dbReference type="SAM" id="MobiDB-lite"/>
    </source>
</evidence>
<keyword evidence="5 10" id="KW-1133">Transmembrane helix</keyword>
<reference evidence="12" key="2">
    <citation type="submission" date="2013-03" db="EMBL/GenBank/DDBJ databases">
        <authorList>
            <person name="Motta M.C.M."/>
            <person name="Martins A.C.A."/>
            <person name="Preta C.M.C.C."/>
            <person name="Silva R."/>
            <person name="de Souza S.S."/>
            <person name="Klein C.C."/>
            <person name="de Almeida L.G.P."/>
            <person name="Cunha O.L."/>
            <person name="Colabardini A.C."/>
            <person name="Lima B.A."/>
            <person name="Machado C.R."/>
            <person name="Soares C.M.A."/>
            <person name="de Menezes C.B.A."/>
            <person name="Bartolomeu D.C."/>
            <person name="Grisard E.C."/>
            <person name="Fantinatti-Garboggini F."/>
            <person name="Rodrigues-Luiz G.F."/>
            <person name="Wagner G."/>
            <person name="Goldman G.H."/>
            <person name="Fietto J.L.R."/>
            <person name="Ciapina L.P."/>
            <person name="Brocchi M."/>
            <person name="Elias M.C."/>
            <person name="Goldman M.H.S."/>
            <person name="Sagot M.-F."/>
            <person name="Pereira M."/>
            <person name="Stoco P.H."/>
            <person name="Teixeira S.M.R."/>
            <person name="de Mendonca-Neto R.P."/>
            <person name="Maciel T.E.F."/>
            <person name="Mendes T.A.O."/>
            <person name="Urmenyi T.P."/>
            <person name="Teixeira M.M.G."/>
            <person name="de Camargo E.F.P."/>
            <person name="de Sousa W."/>
            <person name="Schenkman S."/>
            <person name="de Vasconcelos A.T.R."/>
        </authorList>
    </citation>
    <scope>NUCLEOTIDE SEQUENCE</scope>
</reference>
<dbReference type="GO" id="GO:0005794">
    <property type="term" value="C:Golgi apparatus"/>
    <property type="evidence" value="ECO:0007669"/>
    <property type="project" value="TreeGrafter"/>
</dbReference>
<dbReference type="EMBL" id="ATMH01002888">
    <property type="protein sequence ID" value="EPY32284.1"/>
    <property type="molecule type" value="Genomic_DNA"/>
</dbReference>
<dbReference type="AlphaFoldDB" id="S9UTY6"/>
<evidence type="ECO:0000256" key="7">
    <source>
        <dbReference type="ARBA" id="ARBA00023136"/>
    </source>
</evidence>
<organism evidence="12 13">
    <name type="scientific">Strigomonas culicis</name>
    <dbReference type="NCBI Taxonomy" id="28005"/>
    <lineage>
        <taxon>Eukaryota</taxon>
        <taxon>Discoba</taxon>
        <taxon>Euglenozoa</taxon>
        <taxon>Kinetoplastea</taxon>
        <taxon>Metakinetoplastina</taxon>
        <taxon>Trypanosomatida</taxon>
        <taxon>Trypanosomatidae</taxon>
        <taxon>Strigomonadinae</taxon>
        <taxon>Strigomonas</taxon>
    </lineage>
</organism>
<dbReference type="Proteomes" id="UP000015354">
    <property type="component" value="Unassembled WGS sequence"/>
</dbReference>
<dbReference type="GO" id="GO:0031902">
    <property type="term" value="C:late endosome membrane"/>
    <property type="evidence" value="ECO:0007669"/>
    <property type="project" value="TreeGrafter"/>
</dbReference>
<dbReference type="GO" id="GO:0006906">
    <property type="term" value="P:vesicle fusion"/>
    <property type="evidence" value="ECO:0007669"/>
    <property type="project" value="TreeGrafter"/>
</dbReference>